<keyword evidence="2 5" id="KW-0489">Methyltransferase</keyword>
<feature type="domain" description="Methyltransferase type 11" evidence="4">
    <location>
        <begin position="39"/>
        <end position="127"/>
    </location>
</feature>
<keyword evidence="6" id="KW-1185">Reference proteome</keyword>
<evidence type="ECO:0000256" key="2">
    <source>
        <dbReference type="ARBA" id="ARBA00022603"/>
    </source>
</evidence>
<accession>A0A1M6AUW2</accession>
<comment type="similarity">
    <text evidence="1">Belongs to the methyltransferase superfamily.</text>
</comment>
<organism evidence="5 6">
    <name type="scientific">Mesonia phycicola</name>
    <dbReference type="NCBI Taxonomy" id="579105"/>
    <lineage>
        <taxon>Bacteria</taxon>
        <taxon>Pseudomonadati</taxon>
        <taxon>Bacteroidota</taxon>
        <taxon>Flavobacteriia</taxon>
        <taxon>Flavobacteriales</taxon>
        <taxon>Flavobacteriaceae</taxon>
        <taxon>Mesonia</taxon>
    </lineage>
</organism>
<evidence type="ECO:0000313" key="5">
    <source>
        <dbReference type="EMBL" id="SHI40201.1"/>
    </source>
</evidence>
<evidence type="ECO:0000259" key="4">
    <source>
        <dbReference type="Pfam" id="PF08241"/>
    </source>
</evidence>
<dbReference type="CDD" id="cd02440">
    <property type="entry name" value="AdoMet_MTases"/>
    <property type="match status" value="1"/>
</dbReference>
<protein>
    <submittedName>
        <fullName evidence="5">Methyltransferase domain-containing protein</fullName>
    </submittedName>
</protein>
<dbReference type="SUPFAM" id="SSF53335">
    <property type="entry name" value="S-adenosyl-L-methionine-dependent methyltransferases"/>
    <property type="match status" value="1"/>
</dbReference>
<keyword evidence="3 5" id="KW-0808">Transferase</keyword>
<dbReference type="Proteomes" id="UP000184225">
    <property type="component" value="Unassembled WGS sequence"/>
</dbReference>
<dbReference type="InterPro" id="IPR051052">
    <property type="entry name" value="Diverse_substrate_MTase"/>
</dbReference>
<dbReference type="InterPro" id="IPR013216">
    <property type="entry name" value="Methyltransf_11"/>
</dbReference>
<dbReference type="EMBL" id="FQYY01000001">
    <property type="protein sequence ID" value="SHI40201.1"/>
    <property type="molecule type" value="Genomic_DNA"/>
</dbReference>
<dbReference type="RefSeq" id="WP_073147791.1">
    <property type="nucleotide sequence ID" value="NZ_FQYY01000001.1"/>
</dbReference>
<dbReference type="OrthoDB" id="9797252at2"/>
<proteinExistence type="inferred from homology"/>
<name>A0A1M6AUW2_9FLAO</name>
<evidence type="ECO:0000256" key="1">
    <source>
        <dbReference type="ARBA" id="ARBA00008361"/>
    </source>
</evidence>
<dbReference type="GO" id="GO:0008757">
    <property type="term" value="F:S-adenosylmethionine-dependent methyltransferase activity"/>
    <property type="evidence" value="ECO:0007669"/>
    <property type="project" value="InterPro"/>
</dbReference>
<dbReference type="InterPro" id="IPR029063">
    <property type="entry name" value="SAM-dependent_MTases_sf"/>
</dbReference>
<dbReference type="GO" id="GO:0032259">
    <property type="term" value="P:methylation"/>
    <property type="evidence" value="ECO:0007669"/>
    <property type="project" value="UniProtKB-KW"/>
</dbReference>
<dbReference type="AlphaFoldDB" id="A0A1M6AUW2"/>
<evidence type="ECO:0000313" key="6">
    <source>
        <dbReference type="Proteomes" id="UP000184225"/>
    </source>
</evidence>
<dbReference type="PANTHER" id="PTHR44942:SF4">
    <property type="entry name" value="METHYLTRANSFERASE TYPE 11 DOMAIN-CONTAINING PROTEIN"/>
    <property type="match status" value="1"/>
</dbReference>
<reference evidence="5 6" key="1">
    <citation type="submission" date="2016-11" db="EMBL/GenBank/DDBJ databases">
        <authorList>
            <person name="Jaros S."/>
            <person name="Januszkiewicz K."/>
            <person name="Wedrychowicz H."/>
        </authorList>
    </citation>
    <scope>NUCLEOTIDE SEQUENCE [LARGE SCALE GENOMIC DNA]</scope>
    <source>
        <strain evidence="5 6">DSM 21425</strain>
    </source>
</reference>
<dbReference type="Gene3D" id="3.40.50.150">
    <property type="entry name" value="Vaccinia Virus protein VP39"/>
    <property type="match status" value="1"/>
</dbReference>
<gene>
    <name evidence="5" type="ORF">SAMN04488096_101455</name>
</gene>
<dbReference type="PANTHER" id="PTHR44942">
    <property type="entry name" value="METHYLTRANSF_11 DOMAIN-CONTAINING PROTEIN"/>
    <property type="match status" value="1"/>
</dbReference>
<dbReference type="STRING" id="579105.SAMN04488096_101455"/>
<sequence>MKDNFSKDSQLYAKYRPTYPAVVFDYIFSLVENKNIAWDCATGNGQVATKLAEKFTLVKATDLSASQLKNATPLNNIDYSVQLAEKTNFKNHQFDLITVSQAIHWFNFNEFYAEVNRTLKPNGYLVVIGYGLASVTPKINNLINYFYNDILGKYWDDERKYIEENYQTIPFPFKEVAAPKFKITYCWTAEDFLNYLYTWSAVKHFISIKKRNPLKLIEHELKNYWEDKKREVTFPVLLRVGNKKSFSE</sequence>
<evidence type="ECO:0000256" key="3">
    <source>
        <dbReference type="ARBA" id="ARBA00022679"/>
    </source>
</evidence>
<dbReference type="Pfam" id="PF08241">
    <property type="entry name" value="Methyltransf_11"/>
    <property type="match status" value="1"/>
</dbReference>